<feature type="region of interest" description="Disordered" evidence="9">
    <location>
        <begin position="716"/>
        <end position="737"/>
    </location>
</feature>
<dbReference type="Pfam" id="PF17856">
    <property type="entry name" value="TIP49_C"/>
    <property type="match status" value="1"/>
</dbReference>
<keyword evidence="5" id="KW-0378">Hydrolase</keyword>
<feature type="domain" description="AAA+ ATPase" evidence="10">
    <location>
        <begin position="1016"/>
        <end position="1220"/>
    </location>
</feature>
<gene>
    <name evidence="11" type="ORF">NCLIV_006430</name>
</gene>
<dbReference type="EC" id="3.6.4.12" evidence="3"/>
<dbReference type="InterPro" id="IPR015943">
    <property type="entry name" value="WD40/YVTN_repeat-like_dom_sf"/>
</dbReference>
<evidence type="ECO:0000313" key="12">
    <source>
        <dbReference type="Proteomes" id="UP000007494"/>
    </source>
</evidence>
<dbReference type="InterPro" id="IPR036322">
    <property type="entry name" value="WD40_repeat_dom_sf"/>
</dbReference>
<dbReference type="Pfam" id="PF06068">
    <property type="entry name" value="TIP49"/>
    <property type="match status" value="1"/>
</dbReference>
<feature type="region of interest" description="Disordered" evidence="9">
    <location>
        <begin position="527"/>
        <end position="579"/>
    </location>
</feature>
<dbReference type="GeneID" id="13446225"/>
<feature type="region of interest" description="Disordered" evidence="9">
    <location>
        <begin position="173"/>
        <end position="280"/>
    </location>
</feature>
<feature type="compositionally biased region" description="Basic and acidic residues" evidence="9">
    <location>
        <begin position="540"/>
        <end position="549"/>
    </location>
</feature>
<evidence type="ECO:0000256" key="2">
    <source>
        <dbReference type="ARBA" id="ARBA00007519"/>
    </source>
</evidence>
<dbReference type="InterPro" id="IPR010339">
    <property type="entry name" value="TIP49_P-loop"/>
</dbReference>
<dbReference type="Pfam" id="PF00400">
    <property type="entry name" value="WD40"/>
    <property type="match status" value="1"/>
</dbReference>
<dbReference type="EMBL" id="FR823382">
    <property type="protein sequence ID" value="CBZ50167.1"/>
    <property type="molecule type" value="Genomic_DNA"/>
</dbReference>
<dbReference type="Gene3D" id="3.40.50.300">
    <property type="entry name" value="P-loop containing nucleotide triphosphate hydrolases"/>
    <property type="match status" value="1"/>
</dbReference>
<evidence type="ECO:0000256" key="5">
    <source>
        <dbReference type="ARBA" id="ARBA00022801"/>
    </source>
</evidence>
<evidence type="ECO:0000256" key="9">
    <source>
        <dbReference type="SAM" id="MobiDB-lite"/>
    </source>
</evidence>
<dbReference type="GO" id="GO:0003678">
    <property type="term" value="F:DNA helicase activity"/>
    <property type="evidence" value="ECO:0007669"/>
    <property type="project" value="UniProtKB-EC"/>
</dbReference>
<comment type="subcellular location">
    <subcellularLocation>
        <location evidence="1">Nucleus</location>
    </subcellularLocation>
</comment>
<name>F0V8X6_NEOCL</name>
<dbReference type="FunFam" id="3.40.50.300:FF:002221">
    <property type="entry name" value="RuvB-like 2"/>
    <property type="match status" value="1"/>
</dbReference>
<accession>F0V8X6</accession>
<feature type="region of interest" description="Disordered" evidence="9">
    <location>
        <begin position="1"/>
        <end position="36"/>
    </location>
</feature>
<dbReference type="GO" id="GO:0016787">
    <property type="term" value="F:hydrolase activity"/>
    <property type="evidence" value="ECO:0007669"/>
    <property type="project" value="UniProtKB-KW"/>
</dbReference>
<dbReference type="InterPro" id="IPR003593">
    <property type="entry name" value="AAA+_ATPase"/>
</dbReference>
<sequence>MSPSSAAPVPEVEQIHGASSTLEVPRCSSDPEETRTGSNMALSLVWSYGFDKDLVGGVQSLGEAGSERKPIFFVSGTTGVIFTHDDEGKNSQTLLQGHVNAITGVVVSSDKKRIVTADRGKDSLLVVWDSETATPVKTIFRPHPTGVQAVDITPDGRFIVSLSAAIPRELIVEAGNGPNPGSKGATHGSGKGEQGEDGETTKSSKTDGREGGANERTATDANASTARSSDRSSLESSERTGRSTQSTWNGQSELDASDGTRSPQDPQVSSASSQERGSFGKRQTYQSVAVWDWREPGNAPICVAVIATPDLQHSVLFNSTDVHEILTNGKRRVFFWFWEETSDYFHFYSPALQAKDFKQKIGDFTRSIFLPNSTKAATGTVDGDVVLWDLSLIVDGLSRPDERRAVRILNLNRAAVTFLFVHDENWIVAGFADGVIGFYDFQFRISRWFDGFNAGPINSISFDYMPSRGYLKLWNYHTHRLIVNHWFEKLSPNVGDGKLMGVGFGNGQVKIYGLEESLLSELCGSSEEAVDTQGSPDASEAVRLERGDGKAPASTANEADDSLAEPPGGETRQGRNDPGRIMVELMSSKESREAVTHICFSEDCCHVAVAQADRCICLYKLGYRMGDTSLPLEWIFSGLIISSATVIEQQAVPKGCLAIQPEEGSADVHVLVYTSDFKMKIWSANSRSCIRTTLAPTHGGVLNSVADVSYRHKKARRQRDCSQGEDNGQSPEEEETEQQFLVFSCGERLIGMIQKPLDGNPYKAISMVAHPKEIPATALERLKTKPSKEFFFTCGGTDFTICQWKLNPSVVMANVQRGGDGTQPFNQLIPGGVEGEFYRSMKDYFYYCQIRSEGERTTKSRKLDGTVPLTELANLLCAVGECPSHMDIQNLVTECESIPVENRPASAVDIQRTTGETARKVSFEQFLQLYVNHRAVISAGYEEVVSALRVLKKKNHNTPLTPEFLFQTLSKNRHIKGLGLNEDGSAKEIFMGMVGQEKAREAAGYVVELIRCKRMAGKALLLAGPPGTGKTAIAMAIAQELGPKVPFCPMVASEVYSTEVKKTEILMENFRRAIGIKIKEMKEVYEGQVMEMDVTLHDLDAANARPQGGNDFASLLGQLAKPRKTEITEKLRMEINKVVNRYIDQGVAELVPGVLFIDEVHMLDIECFTYLNRALESSLTPIVVFATNRGICTIRGTEILSAHGIPVDLLDRMLIARTLPYNLDEIKHVIRIRAKIENLVMEEDAITLLGEIGERTSLRYAVHLLTPASILAETEADEQAPVITLDHIHRVDSLFQDARSSARRLAQEADFFVQ</sequence>
<keyword evidence="6" id="KW-0347">Helicase</keyword>
<dbReference type="SUPFAM" id="SSF52540">
    <property type="entry name" value="P-loop containing nucleoside triphosphate hydrolases"/>
    <property type="match status" value="1"/>
</dbReference>
<dbReference type="Proteomes" id="UP000007494">
    <property type="component" value="Chromosome II"/>
</dbReference>
<keyword evidence="7" id="KW-0067">ATP-binding</keyword>
<dbReference type="VEuPathDB" id="ToxoDB:NCLIV_006430"/>
<dbReference type="Gene3D" id="2.130.10.10">
    <property type="entry name" value="YVTN repeat-like/Quinoprotein amine dehydrogenase"/>
    <property type="match status" value="3"/>
</dbReference>
<dbReference type="InterPro" id="IPR001680">
    <property type="entry name" value="WD40_rpt"/>
</dbReference>
<dbReference type="Gene3D" id="1.10.8.60">
    <property type="match status" value="1"/>
</dbReference>
<keyword evidence="8" id="KW-0539">Nucleus</keyword>
<keyword evidence="4" id="KW-0547">Nucleotide-binding</keyword>
<dbReference type="eggNOG" id="KOG1942">
    <property type="taxonomic scope" value="Eukaryota"/>
</dbReference>
<organism evidence="11 12">
    <name type="scientific">Neospora caninum (strain Liverpool)</name>
    <dbReference type="NCBI Taxonomy" id="572307"/>
    <lineage>
        <taxon>Eukaryota</taxon>
        <taxon>Sar</taxon>
        <taxon>Alveolata</taxon>
        <taxon>Apicomplexa</taxon>
        <taxon>Conoidasida</taxon>
        <taxon>Coccidia</taxon>
        <taxon>Eucoccidiorida</taxon>
        <taxon>Eimeriorina</taxon>
        <taxon>Sarcocystidae</taxon>
        <taxon>Neospora</taxon>
    </lineage>
</organism>
<evidence type="ECO:0000256" key="7">
    <source>
        <dbReference type="ARBA" id="ARBA00022840"/>
    </source>
</evidence>
<keyword evidence="12" id="KW-1185">Reference proteome</keyword>
<dbReference type="SUPFAM" id="SSF50978">
    <property type="entry name" value="WD40 repeat-like"/>
    <property type="match status" value="2"/>
</dbReference>
<feature type="compositionally biased region" description="Basic and acidic residues" evidence="9">
    <location>
        <begin position="199"/>
        <end position="213"/>
    </location>
</feature>
<dbReference type="OrthoDB" id="332355at2759"/>
<dbReference type="InterPro" id="IPR027238">
    <property type="entry name" value="RuvB-like"/>
</dbReference>
<dbReference type="PANTHER" id="PTHR11093">
    <property type="entry name" value="RUVB-RELATED REPTIN AND PONTIN"/>
    <property type="match status" value="1"/>
</dbReference>
<dbReference type="InterPro" id="IPR027417">
    <property type="entry name" value="P-loop_NTPase"/>
</dbReference>
<evidence type="ECO:0000259" key="10">
    <source>
        <dbReference type="SMART" id="SM00382"/>
    </source>
</evidence>
<evidence type="ECO:0000256" key="8">
    <source>
        <dbReference type="ARBA" id="ARBA00023242"/>
    </source>
</evidence>
<feature type="compositionally biased region" description="Polar residues" evidence="9">
    <location>
        <begin position="242"/>
        <end position="280"/>
    </location>
</feature>
<comment type="similarity">
    <text evidence="2">Belongs to the RuvB family.</text>
</comment>
<evidence type="ECO:0000313" key="11">
    <source>
        <dbReference type="EMBL" id="CBZ50167.1"/>
    </source>
</evidence>
<evidence type="ECO:0000256" key="3">
    <source>
        <dbReference type="ARBA" id="ARBA00012551"/>
    </source>
</evidence>
<protein>
    <recommendedName>
        <fullName evidence="3">DNA helicase</fullName>
        <ecNumber evidence="3">3.6.4.12</ecNumber>
    </recommendedName>
</protein>
<dbReference type="InParanoid" id="F0V8X6"/>
<evidence type="ECO:0000256" key="4">
    <source>
        <dbReference type="ARBA" id="ARBA00022741"/>
    </source>
</evidence>
<dbReference type="InterPro" id="IPR041048">
    <property type="entry name" value="RuvB-like_C"/>
</dbReference>
<dbReference type="GO" id="GO:0005634">
    <property type="term" value="C:nucleus"/>
    <property type="evidence" value="ECO:0007669"/>
    <property type="project" value="UniProtKB-SubCell"/>
</dbReference>
<dbReference type="CDD" id="cd00009">
    <property type="entry name" value="AAA"/>
    <property type="match status" value="1"/>
</dbReference>
<dbReference type="SMART" id="SM00382">
    <property type="entry name" value="AAA"/>
    <property type="match status" value="1"/>
</dbReference>
<reference evidence="12" key="1">
    <citation type="journal article" date="2012" name="PLoS Pathog.">
        <title>Comparative genomics of the apicomplexan parasites Toxoplasma gondii and Neospora caninum: Coccidia differing in host range and transmission strategy.</title>
        <authorList>
            <person name="Reid A.J."/>
            <person name="Vermont S.J."/>
            <person name="Cotton J.A."/>
            <person name="Harris D."/>
            <person name="Hill-Cawthorne G.A."/>
            <person name="Konen-Waisman S."/>
            <person name="Latham S.M."/>
            <person name="Mourier T."/>
            <person name="Norton R."/>
            <person name="Quail M.A."/>
            <person name="Sanders M."/>
            <person name="Shanmugam D."/>
            <person name="Sohal A."/>
            <person name="Wasmuth J.D."/>
            <person name="Brunk B."/>
            <person name="Grigg M.E."/>
            <person name="Howard J.C."/>
            <person name="Parkinson J."/>
            <person name="Roos D.S."/>
            <person name="Trees A.J."/>
            <person name="Berriman M."/>
            <person name="Pain A."/>
            <person name="Wastling J.M."/>
        </authorList>
    </citation>
    <scope>NUCLEOTIDE SEQUENCE [LARGE SCALE GENOMIC DNA]</scope>
    <source>
        <strain evidence="12">Liverpool</strain>
    </source>
</reference>
<evidence type="ECO:0000256" key="6">
    <source>
        <dbReference type="ARBA" id="ARBA00022806"/>
    </source>
</evidence>
<dbReference type="RefSeq" id="XP_003880202.1">
    <property type="nucleotide sequence ID" value="XM_003880153.1"/>
</dbReference>
<proteinExistence type="inferred from homology"/>
<dbReference type="FunFam" id="1.10.8.60:FF:000010">
    <property type="entry name" value="RuvB-like helicase"/>
    <property type="match status" value="1"/>
</dbReference>
<dbReference type="GO" id="GO:0005524">
    <property type="term" value="F:ATP binding"/>
    <property type="evidence" value="ECO:0007669"/>
    <property type="project" value="UniProtKB-KW"/>
</dbReference>
<feature type="compositionally biased region" description="Basic and acidic residues" evidence="9">
    <location>
        <begin position="228"/>
        <end position="241"/>
    </location>
</feature>
<evidence type="ECO:0000256" key="1">
    <source>
        <dbReference type="ARBA" id="ARBA00004123"/>
    </source>
</evidence>
<dbReference type="SMART" id="SM00320">
    <property type="entry name" value="WD40"/>
    <property type="match status" value="4"/>
</dbReference>
<dbReference type="OMA" id="WKITLRY"/>